<dbReference type="InterPro" id="IPR036179">
    <property type="entry name" value="Ig-like_dom_sf"/>
</dbReference>
<comment type="subcellular location">
    <subcellularLocation>
        <location evidence="1">Membrane</location>
    </subcellularLocation>
</comment>
<proteinExistence type="predicted"/>
<keyword evidence="9" id="KW-1185">Reference proteome</keyword>
<gene>
    <name evidence="8" type="ORF">ACEWY4_024937</name>
</gene>
<reference evidence="8 9" key="1">
    <citation type="submission" date="2024-09" db="EMBL/GenBank/DDBJ databases">
        <title>A chromosome-level genome assembly of Gray's grenadier anchovy, Coilia grayii.</title>
        <authorList>
            <person name="Fu Z."/>
        </authorList>
    </citation>
    <scope>NUCLEOTIDE SEQUENCE [LARGE SCALE GENOMIC DNA]</scope>
    <source>
        <strain evidence="8">G4</strain>
        <tissue evidence="8">Muscle</tissue>
    </source>
</reference>
<dbReference type="Proteomes" id="UP001591681">
    <property type="component" value="Unassembled WGS sequence"/>
</dbReference>
<feature type="transmembrane region" description="Helical" evidence="5">
    <location>
        <begin position="213"/>
        <end position="231"/>
    </location>
</feature>
<feature type="chain" id="PRO_5044868550" description="Ig-like domain-containing protein" evidence="6">
    <location>
        <begin position="16"/>
        <end position="248"/>
    </location>
</feature>
<dbReference type="InterPro" id="IPR015631">
    <property type="entry name" value="CD2/SLAM_rcpt"/>
</dbReference>
<evidence type="ECO:0000313" key="8">
    <source>
        <dbReference type="EMBL" id="KAL2079193.1"/>
    </source>
</evidence>
<dbReference type="InterPro" id="IPR013783">
    <property type="entry name" value="Ig-like_fold"/>
</dbReference>
<evidence type="ECO:0000313" key="9">
    <source>
        <dbReference type="Proteomes" id="UP001591681"/>
    </source>
</evidence>
<keyword evidence="5" id="KW-1133">Transmembrane helix</keyword>
<dbReference type="PANTHER" id="PTHR12080">
    <property type="entry name" value="SIGNALING LYMPHOCYTIC ACTIVATION MOLECULE"/>
    <property type="match status" value="1"/>
</dbReference>
<dbReference type="Gene3D" id="2.60.40.10">
    <property type="entry name" value="Immunoglobulins"/>
    <property type="match status" value="1"/>
</dbReference>
<dbReference type="SUPFAM" id="SSF48726">
    <property type="entry name" value="Immunoglobulin"/>
    <property type="match status" value="1"/>
</dbReference>
<evidence type="ECO:0000256" key="5">
    <source>
        <dbReference type="SAM" id="Phobius"/>
    </source>
</evidence>
<dbReference type="InterPro" id="IPR007110">
    <property type="entry name" value="Ig-like_dom"/>
</dbReference>
<protein>
    <recommendedName>
        <fullName evidence="7">Ig-like domain-containing protein</fullName>
    </recommendedName>
</protein>
<accession>A0ABD1IW46</accession>
<keyword evidence="3 5" id="KW-0472">Membrane</keyword>
<keyword evidence="2 6" id="KW-0732">Signal</keyword>
<comment type="caution">
    <text evidence="8">The sequence shown here is derived from an EMBL/GenBank/DDBJ whole genome shotgun (WGS) entry which is preliminary data.</text>
</comment>
<name>A0ABD1IW46_9TELE</name>
<organism evidence="8 9">
    <name type="scientific">Coilia grayii</name>
    <name type="common">Gray's grenadier anchovy</name>
    <dbReference type="NCBI Taxonomy" id="363190"/>
    <lineage>
        <taxon>Eukaryota</taxon>
        <taxon>Metazoa</taxon>
        <taxon>Chordata</taxon>
        <taxon>Craniata</taxon>
        <taxon>Vertebrata</taxon>
        <taxon>Euteleostomi</taxon>
        <taxon>Actinopterygii</taxon>
        <taxon>Neopterygii</taxon>
        <taxon>Teleostei</taxon>
        <taxon>Clupei</taxon>
        <taxon>Clupeiformes</taxon>
        <taxon>Clupeoidei</taxon>
        <taxon>Engraulidae</taxon>
        <taxon>Coilinae</taxon>
        <taxon>Coilia</taxon>
    </lineage>
</organism>
<evidence type="ECO:0000256" key="3">
    <source>
        <dbReference type="ARBA" id="ARBA00023136"/>
    </source>
</evidence>
<dbReference type="PANTHER" id="PTHR12080:SF59">
    <property type="entry name" value="HEPATIC AND GLIAL CELL ADHESION MOLECULE"/>
    <property type="match status" value="1"/>
</dbReference>
<dbReference type="GO" id="GO:0016020">
    <property type="term" value="C:membrane"/>
    <property type="evidence" value="ECO:0007669"/>
    <property type="project" value="UniProtKB-SubCell"/>
</dbReference>
<evidence type="ECO:0000259" key="7">
    <source>
        <dbReference type="PROSITE" id="PS50835"/>
    </source>
</evidence>
<evidence type="ECO:0000256" key="4">
    <source>
        <dbReference type="ARBA" id="ARBA00023180"/>
    </source>
</evidence>
<evidence type="ECO:0000256" key="2">
    <source>
        <dbReference type="ARBA" id="ARBA00022729"/>
    </source>
</evidence>
<dbReference type="AlphaFoldDB" id="A0ABD1IW46"/>
<evidence type="ECO:0000256" key="6">
    <source>
        <dbReference type="SAM" id="SignalP"/>
    </source>
</evidence>
<dbReference type="PROSITE" id="PS50835">
    <property type="entry name" value="IG_LIKE"/>
    <property type="match status" value="1"/>
</dbReference>
<sequence length="248" mass="28174">MFVVLLLFWLGPVYSHSEPVQVIAYEGDRVTLPSRRNSTWNLDRIQWSIFSNITFIATLRRGELATDLFWSYTGRLTLNTTTGDLHVNDVKKTDATLYSVLLMDNGSQENHKVKLKVRDRLPVPNVNYTVSPIHEGHCKVNLRCGPRREKLAIRWNSTGPVTFPSLADNSSVLQAELKEHSTANFTCIITDEDRHESSTTQVSCKLKERHRDILAFFAFFLGLFVGLVYGGSRGSQVTEVRQDRVSTE</sequence>
<feature type="domain" description="Ig-like" evidence="7">
    <location>
        <begin position="124"/>
        <end position="203"/>
    </location>
</feature>
<keyword evidence="4" id="KW-0325">Glycoprotein</keyword>
<evidence type="ECO:0000256" key="1">
    <source>
        <dbReference type="ARBA" id="ARBA00004370"/>
    </source>
</evidence>
<dbReference type="EMBL" id="JBHFQA010000022">
    <property type="protein sequence ID" value="KAL2079193.1"/>
    <property type="molecule type" value="Genomic_DNA"/>
</dbReference>
<feature type="signal peptide" evidence="6">
    <location>
        <begin position="1"/>
        <end position="15"/>
    </location>
</feature>
<keyword evidence="5" id="KW-0812">Transmembrane</keyword>